<protein>
    <recommendedName>
        <fullName evidence="3">Rho-GAP domain-containing protein</fullName>
    </recommendedName>
</protein>
<feature type="region of interest" description="Disordered" evidence="2">
    <location>
        <begin position="334"/>
        <end position="499"/>
    </location>
</feature>
<dbReference type="InterPro" id="IPR050729">
    <property type="entry name" value="Rho-GAP"/>
</dbReference>
<feature type="compositionally biased region" description="Basic and acidic residues" evidence="2">
    <location>
        <begin position="470"/>
        <end position="480"/>
    </location>
</feature>
<accession>A0A9P8AAY1</accession>
<proteinExistence type="predicted"/>
<dbReference type="GO" id="GO:0005737">
    <property type="term" value="C:cytoplasm"/>
    <property type="evidence" value="ECO:0007669"/>
    <property type="project" value="TreeGrafter"/>
</dbReference>
<feature type="domain" description="Rho-GAP" evidence="3">
    <location>
        <begin position="1"/>
        <end position="194"/>
    </location>
</feature>
<sequence>MSHISGTPMVPAVLLRCAEYLEVKGIDEVGLYRVPGSHASVQKLKKMFDTGKDHNLLAMEGIDPNDIATLLKLYLRELPTPLLPAIFLEQFQSLISTDRQICHTLRGILIRLPRPNYVVLSYLCHHLSRIAAHSEKTKMNVSNLGVVFAPTLSIGSVLFRALLGGYYDPSDTAESRDKGLMIVWGGLSQEFEYEGQQYADGSSPTMLTPAQEIVNAVSLSAPPPITTGLSHSHSMPDGLRASTSPLVQVSSSPFLAPDSPDIAQAAIEEESQLMAAMLLREDLAAKSKRQEDDETASNASSSSIPCTDTTALSTVSSPGMNAKDLAFEASFTSPSMTFTSPTPAPAPSPPSSQPACTTSSAATSTTATATAERDIFSSSSSTSAIPILLQEPSSPPSSTVSSLQPSTCLSQPTVPDNSSSPVALSATQPAPPTIHVSLDAGSEPSHSQEESESATVISQSESESLAENTQESHHAVDFLHKSSTGAPQLPPLEGLMIAL</sequence>
<evidence type="ECO:0000259" key="3">
    <source>
        <dbReference type="PROSITE" id="PS50238"/>
    </source>
</evidence>
<comment type="caution">
    <text evidence="4">The sequence shown here is derived from an EMBL/GenBank/DDBJ whole genome shotgun (WGS) entry which is preliminary data.</text>
</comment>
<evidence type="ECO:0000313" key="4">
    <source>
        <dbReference type="EMBL" id="KAG9325781.1"/>
    </source>
</evidence>
<keyword evidence="1" id="KW-0343">GTPase activation</keyword>
<dbReference type="InterPro" id="IPR000198">
    <property type="entry name" value="RhoGAP_dom"/>
</dbReference>
<name>A0A9P8AAY1_MORAP</name>
<feature type="compositionally biased region" description="Polar residues" evidence="2">
    <location>
        <begin position="296"/>
        <end position="312"/>
    </location>
</feature>
<evidence type="ECO:0000313" key="5">
    <source>
        <dbReference type="Proteomes" id="UP000717515"/>
    </source>
</evidence>
<organism evidence="4 5">
    <name type="scientific">Mortierella alpina</name>
    <name type="common">Oleaginous fungus</name>
    <name type="synonym">Mortierella renispora</name>
    <dbReference type="NCBI Taxonomy" id="64518"/>
    <lineage>
        <taxon>Eukaryota</taxon>
        <taxon>Fungi</taxon>
        <taxon>Fungi incertae sedis</taxon>
        <taxon>Mucoromycota</taxon>
        <taxon>Mortierellomycotina</taxon>
        <taxon>Mortierellomycetes</taxon>
        <taxon>Mortierellales</taxon>
        <taxon>Mortierellaceae</taxon>
        <taxon>Mortierella</taxon>
    </lineage>
</organism>
<dbReference type="GO" id="GO:0007165">
    <property type="term" value="P:signal transduction"/>
    <property type="evidence" value="ECO:0007669"/>
    <property type="project" value="InterPro"/>
</dbReference>
<dbReference type="Proteomes" id="UP000717515">
    <property type="component" value="Unassembled WGS sequence"/>
</dbReference>
<dbReference type="CDD" id="cd00159">
    <property type="entry name" value="RhoGAP"/>
    <property type="match status" value="1"/>
</dbReference>
<dbReference type="AlphaFoldDB" id="A0A9P8AAY1"/>
<dbReference type="EMBL" id="JAIFTL010000033">
    <property type="protein sequence ID" value="KAG9325781.1"/>
    <property type="molecule type" value="Genomic_DNA"/>
</dbReference>
<dbReference type="PANTHER" id="PTHR23176:SF129">
    <property type="entry name" value="RHO GTPASE ACTIVATING PROTEIN AT 16F, ISOFORM E-RELATED"/>
    <property type="match status" value="1"/>
</dbReference>
<evidence type="ECO:0000256" key="2">
    <source>
        <dbReference type="SAM" id="MobiDB-lite"/>
    </source>
</evidence>
<feature type="compositionally biased region" description="Polar residues" evidence="2">
    <location>
        <begin position="407"/>
        <end position="428"/>
    </location>
</feature>
<dbReference type="Gene3D" id="1.10.555.10">
    <property type="entry name" value="Rho GTPase activation protein"/>
    <property type="match status" value="1"/>
</dbReference>
<feature type="region of interest" description="Disordered" evidence="2">
    <location>
        <begin position="285"/>
        <end position="312"/>
    </location>
</feature>
<dbReference type="Pfam" id="PF00620">
    <property type="entry name" value="RhoGAP"/>
    <property type="match status" value="1"/>
</dbReference>
<dbReference type="SUPFAM" id="SSF48350">
    <property type="entry name" value="GTPase activation domain, GAP"/>
    <property type="match status" value="1"/>
</dbReference>
<dbReference type="GO" id="GO:0005096">
    <property type="term" value="F:GTPase activator activity"/>
    <property type="evidence" value="ECO:0007669"/>
    <property type="project" value="UniProtKB-KW"/>
</dbReference>
<dbReference type="SMART" id="SM00324">
    <property type="entry name" value="RhoGAP"/>
    <property type="match status" value="1"/>
</dbReference>
<feature type="compositionally biased region" description="Polar residues" evidence="2">
    <location>
        <begin position="454"/>
        <end position="469"/>
    </location>
</feature>
<feature type="compositionally biased region" description="Low complexity" evidence="2">
    <location>
        <begin position="396"/>
        <end position="406"/>
    </location>
</feature>
<dbReference type="PANTHER" id="PTHR23176">
    <property type="entry name" value="RHO/RAC/CDC GTPASE-ACTIVATING PROTEIN"/>
    <property type="match status" value="1"/>
</dbReference>
<feature type="compositionally biased region" description="Low complexity" evidence="2">
    <location>
        <begin position="353"/>
        <end position="370"/>
    </location>
</feature>
<dbReference type="InterPro" id="IPR008936">
    <property type="entry name" value="Rho_GTPase_activation_prot"/>
</dbReference>
<feature type="compositionally biased region" description="Pro residues" evidence="2">
    <location>
        <begin position="342"/>
        <end position="352"/>
    </location>
</feature>
<evidence type="ECO:0000256" key="1">
    <source>
        <dbReference type="ARBA" id="ARBA00022468"/>
    </source>
</evidence>
<reference evidence="4" key="1">
    <citation type="submission" date="2021-07" db="EMBL/GenBank/DDBJ databases">
        <title>Draft genome of Mortierella alpina, strain LL118, isolated from an aspen leaf litter sample.</title>
        <authorList>
            <person name="Yang S."/>
            <person name="Vinatzer B.A."/>
        </authorList>
    </citation>
    <scope>NUCLEOTIDE SEQUENCE</scope>
    <source>
        <strain evidence="4">LL118</strain>
    </source>
</reference>
<dbReference type="PROSITE" id="PS50238">
    <property type="entry name" value="RHOGAP"/>
    <property type="match status" value="1"/>
</dbReference>
<gene>
    <name evidence="4" type="ORF">KVV02_003653</name>
</gene>